<evidence type="ECO:0000313" key="5">
    <source>
        <dbReference type="EMBL" id="HAC0276675.1"/>
    </source>
</evidence>
<protein>
    <submittedName>
        <fullName evidence="5">Uncharacterized protein</fullName>
    </submittedName>
</protein>
<dbReference type="AlphaFoldDB" id="A0A6Z5VU86"/>
<proteinExistence type="predicted"/>
<evidence type="ECO:0000313" key="4">
    <source>
        <dbReference type="EMBL" id="HAC0013277.1"/>
    </source>
</evidence>
<dbReference type="Proteomes" id="UP000841146">
    <property type="component" value="Unassembled WGS sequence"/>
</dbReference>
<keyword evidence="2" id="KW-1133">Transmembrane helix</keyword>
<gene>
    <name evidence="3" type="ORF">GYS09_15120</name>
    <name evidence="4" type="ORF">GYX23_09725</name>
    <name evidence="5" type="ORF">GYY14_15015</name>
</gene>
<sequence>MNKVTDLNYFKTNEFKGRRLRKTHEEGVLEMSDSNKYDLFMQEIKEDMREQENRNSDRQKELEKRIEKNLDNYRMEAKEREERFQKSADDIKSIVEDCKKDNRATTIAIWTLSLATIIGIAGMVIAVLIK</sequence>
<reference evidence="5" key="2">
    <citation type="submission" date="2020-01" db="EMBL/GenBank/DDBJ databases">
        <authorList>
            <consortium name="NCBI Pathogen Detection Project"/>
        </authorList>
    </citation>
    <scope>NUCLEOTIDE SEQUENCE</scope>
    <source>
        <strain evidence="3">CFIAFB20100120</strain>
        <strain evidence="5">CFIAFB20170037</strain>
        <strain evidence="4">CFIAFB20170045</strain>
    </source>
</reference>
<keyword evidence="2" id="KW-0472">Membrane</keyword>
<feature type="coiled-coil region" evidence="1">
    <location>
        <begin position="41"/>
        <end position="83"/>
    </location>
</feature>
<feature type="transmembrane region" description="Helical" evidence="2">
    <location>
        <begin position="107"/>
        <end position="129"/>
    </location>
</feature>
<dbReference type="RefSeq" id="WP_069280751.1">
    <property type="nucleotide sequence ID" value="NZ_MDMB01000014.1"/>
</dbReference>
<dbReference type="EMBL" id="DAAJCS010000006">
    <property type="protein sequence ID" value="HAC0013277.1"/>
    <property type="molecule type" value="Genomic_DNA"/>
</dbReference>
<dbReference type="Proteomes" id="UP000842809">
    <property type="component" value="Unassembled WGS sequence"/>
</dbReference>
<evidence type="ECO:0000313" key="6">
    <source>
        <dbReference type="Proteomes" id="UP000841146"/>
    </source>
</evidence>
<keyword evidence="1" id="KW-0175">Coiled coil</keyword>
<organism evidence="5">
    <name type="scientific">Listeria monocytogenes</name>
    <dbReference type="NCBI Taxonomy" id="1639"/>
    <lineage>
        <taxon>Bacteria</taxon>
        <taxon>Bacillati</taxon>
        <taxon>Bacillota</taxon>
        <taxon>Bacilli</taxon>
        <taxon>Bacillales</taxon>
        <taxon>Listeriaceae</taxon>
        <taxon>Listeria</taxon>
    </lineage>
</organism>
<dbReference type="Proteomes" id="UP000844415">
    <property type="component" value="Unassembled WGS sequence"/>
</dbReference>
<dbReference type="EMBL" id="DAAJFY010000017">
    <property type="protein sequence ID" value="HAC0276675.1"/>
    <property type="molecule type" value="Genomic_DNA"/>
</dbReference>
<evidence type="ECO:0000256" key="1">
    <source>
        <dbReference type="SAM" id="Coils"/>
    </source>
</evidence>
<reference evidence="6 7" key="1">
    <citation type="journal article" date="2018" name="Genome Biol.">
        <title>SKESA: strategic k-mer extension for scrupulous assemblies.</title>
        <authorList>
            <person name="Souvorov A."/>
            <person name="Agarwala R."/>
            <person name="Lipman D.J."/>
        </authorList>
    </citation>
    <scope>NUCLEOTIDE SEQUENCE [LARGE SCALE GENOMIC DNA]</scope>
    <source>
        <strain evidence="3 7">CFIAFB20100120</strain>
        <strain evidence="5">CFIAFB20170037</strain>
        <strain evidence="4 6">CFIAFB20170045</strain>
    </source>
</reference>
<keyword evidence="2" id="KW-0812">Transmembrane</keyword>
<evidence type="ECO:0000313" key="7">
    <source>
        <dbReference type="Proteomes" id="UP000844415"/>
    </source>
</evidence>
<name>A0A6Z5VU86_LISMN</name>
<comment type="caution">
    <text evidence="5">The sequence shown here is derived from an EMBL/GenBank/DDBJ whole genome shotgun (WGS) entry which is preliminary data.</text>
</comment>
<evidence type="ECO:0000256" key="2">
    <source>
        <dbReference type="SAM" id="Phobius"/>
    </source>
</evidence>
<accession>A0A6Z5VU86</accession>
<evidence type="ECO:0000313" key="3">
    <source>
        <dbReference type="EMBL" id="HAB8558613.1"/>
    </source>
</evidence>
<dbReference type="EMBL" id="DAAIJL010000021">
    <property type="protein sequence ID" value="HAB8558613.1"/>
    <property type="molecule type" value="Genomic_DNA"/>
</dbReference>